<dbReference type="SUPFAM" id="SSF52266">
    <property type="entry name" value="SGNH hydrolase"/>
    <property type="match status" value="1"/>
</dbReference>
<dbReference type="PANTHER" id="PTHR30383:SF24">
    <property type="entry name" value="THIOESTERASE 1_PROTEASE 1_LYSOPHOSPHOLIPASE L1"/>
    <property type="match status" value="1"/>
</dbReference>
<dbReference type="RefSeq" id="WP_209357253.1">
    <property type="nucleotide sequence ID" value="NZ_CP060010.1"/>
</dbReference>
<evidence type="ECO:0000313" key="3">
    <source>
        <dbReference type="Proteomes" id="UP000665026"/>
    </source>
</evidence>
<dbReference type="AlphaFoldDB" id="A0A975EQW2"/>
<protein>
    <submittedName>
        <fullName evidence="2">Arylesterase</fullName>
    </submittedName>
</protein>
<feature type="domain" description="SGNH hydrolase-type esterase" evidence="1">
    <location>
        <begin position="36"/>
        <end position="199"/>
    </location>
</feature>
<gene>
    <name evidence="2" type="ORF">HZ995_03270</name>
</gene>
<proteinExistence type="predicted"/>
<dbReference type="KEGG" id="cact:HZ995_03270"/>
<evidence type="ECO:0000259" key="1">
    <source>
        <dbReference type="Pfam" id="PF13472"/>
    </source>
</evidence>
<dbReference type="InterPro" id="IPR013830">
    <property type="entry name" value="SGNH_hydro"/>
</dbReference>
<evidence type="ECO:0000313" key="2">
    <source>
        <dbReference type="EMBL" id="QTN36554.1"/>
    </source>
</evidence>
<dbReference type="Pfam" id="PF13472">
    <property type="entry name" value="Lipase_GDSL_2"/>
    <property type="match status" value="1"/>
</dbReference>
<dbReference type="Gene3D" id="3.40.50.1110">
    <property type="entry name" value="SGNH hydrolase"/>
    <property type="match status" value="1"/>
</dbReference>
<dbReference type="InterPro" id="IPR036514">
    <property type="entry name" value="SGNH_hydro_sf"/>
</dbReference>
<reference evidence="2" key="1">
    <citation type="submission" date="2020-07" db="EMBL/GenBank/DDBJ databases">
        <title>Genome sequences of bacteria associated with the marine, planktonic diatom Thalassiosira profunda strain ECT2AJA-044.</title>
        <authorList>
            <person name="Gargas C.B."/>
            <person name="Roberts W.R."/>
            <person name="Alverson A.J."/>
        </authorList>
    </citation>
    <scope>NUCLEOTIDE SEQUENCE</scope>
    <source>
        <strain evidence="2">ECT2AJA-044</strain>
    </source>
</reference>
<accession>A0A975EQW2</accession>
<dbReference type="Proteomes" id="UP000665026">
    <property type="component" value="Chromosome"/>
</dbReference>
<sequence length="220" mass="22796">MSIASQYGISTWRSKALALVFGLIGSVSTAETTIVAFGDSLIHGFGLPQGDGFVPQMQAWLTAQGQDVTVINGGVSGDTTMGGLSRVAWTLTPEVDAMIVTLGGNDFLRGLDPAASKANIAGIVETAKAQGVEVLLTGMQAPGNYGPDYKAAFDALYGEVAEANDALLAESYFAGLPSEYPAQLGALMQADGIHPNREGVSLIVEALGPHVLELIARVED</sequence>
<dbReference type="EMBL" id="CP060010">
    <property type="protein sequence ID" value="QTN36554.1"/>
    <property type="molecule type" value="Genomic_DNA"/>
</dbReference>
<name>A0A975EQW2_9RHOB</name>
<dbReference type="PANTHER" id="PTHR30383">
    <property type="entry name" value="THIOESTERASE 1/PROTEASE 1/LYSOPHOSPHOLIPASE L1"/>
    <property type="match status" value="1"/>
</dbReference>
<dbReference type="CDD" id="cd01822">
    <property type="entry name" value="Lysophospholipase_L1_like"/>
    <property type="match status" value="1"/>
</dbReference>
<dbReference type="InterPro" id="IPR051532">
    <property type="entry name" value="Ester_Hydrolysis_Enzymes"/>
</dbReference>
<dbReference type="GO" id="GO:0004622">
    <property type="term" value="F:phosphatidylcholine lysophospholipase activity"/>
    <property type="evidence" value="ECO:0007669"/>
    <property type="project" value="TreeGrafter"/>
</dbReference>
<organism evidence="2 3">
    <name type="scientific">Cognatishimia activa</name>
    <dbReference type="NCBI Taxonomy" id="1715691"/>
    <lineage>
        <taxon>Bacteria</taxon>
        <taxon>Pseudomonadati</taxon>
        <taxon>Pseudomonadota</taxon>
        <taxon>Alphaproteobacteria</taxon>
        <taxon>Rhodobacterales</taxon>
        <taxon>Paracoccaceae</taxon>
        <taxon>Cognatishimia</taxon>
    </lineage>
</organism>